<proteinExistence type="inferred from homology"/>
<evidence type="ECO:0000313" key="10">
    <source>
        <dbReference type="WormBase" id="Bm5923"/>
    </source>
</evidence>
<dbReference type="Gene3D" id="1.20.140.150">
    <property type="match status" value="1"/>
</dbReference>
<evidence type="ECO:0000256" key="8">
    <source>
        <dbReference type="SAM" id="Phobius"/>
    </source>
</evidence>
<dbReference type="GO" id="GO:0098609">
    <property type="term" value="P:cell-cell adhesion"/>
    <property type="evidence" value="ECO:0007669"/>
    <property type="project" value="TreeGrafter"/>
</dbReference>
<reference evidence="9" key="2">
    <citation type="submission" date="2012-12" db="EMBL/GenBank/DDBJ databases">
        <authorList>
            <person name="Gao Y.W."/>
            <person name="Fan S.T."/>
            <person name="Sun H.T."/>
            <person name="Wang Z."/>
            <person name="Gao X.L."/>
            <person name="Li Y.G."/>
            <person name="Wang T.C."/>
            <person name="Zhang K."/>
            <person name="Xu W.W."/>
            <person name="Yu Z.J."/>
            <person name="Xia X.Z."/>
        </authorList>
    </citation>
    <scope>NUCLEOTIDE SEQUENCE</scope>
    <source>
        <strain evidence="9">FR3</strain>
    </source>
</reference>
<dbReference type="OMA" id="FVETATM"/>
<dbReference type="InterPro" id="IPR015664">
    <property type="entry name" value="P53_induced"/>
</dbReference>
<organism evidence="9">
    <name type="scientific">Brugia malayi</name>
    <name type="common">Filarial nematode worm</name>
    <dbReference type="NCBI Taxonomy" id="6279"/>
    <lineage>
        <taxon>Eukaryota</taxon>
        <taxon>Metazoa</taxon>
        <taxon>Ecdysozoa</taxon>
        <taxon>Nematoda</taxon>
        <taxon>Chromadorea</taxon>
        <taxon>Rhabditida</taxon>
        <taxon>Spirurina</taxon>
        <taxon>Spiruromorpha</taxon>
        <taxon>Filarioidea</taxon>
        <taxon>Onchocercidae</taxon>
        <taxon>Brugia</taxon>
    </lineage>
</organism>
<dbReference type="GO" id="GO:0016020">
    <property type="term" value="C:membrane"/>
    <property type="evidence" value="ECO:0007669"/>
    <property type="project" value="UniProtKB-SubCell"/>
</dbReference>
<evidence type="ECO:0000256" key="5">
    <source>
        <dbReference type="ARBA" id="ARBA00022949"/>
    </source>
</evidence>
<evidence type="ECO:0000256" key="7">
    <source>
        <dbReference type="ARBA" id="ARBA00023136"/>
    </source>
</evidence>
<evidence type="ECO:0000313" key="9">
    <source>
        <dbReference type="EMBL" id="CTP81314.1"/>
    </source>
</evidence>
<keyword evidence="7 8" id="KW-0472">Membrane</keyword>
<accession>A0A0I9N5I5</accession>
<reference evidence="9" key="1">
    <citation type="journal article" date="2007" name="Science">
        <title>Draft genome of the filarial nematode parasite Brugia malayi.</title>
        <authorList>
            <person name="Ghedin E."/>
            <person name="Wang S."/>
            <person name="Spiro D."/>
            <person name="Caler E."/>
            <person name="Zhao Q."/>
            <person name="Crabtree J."/>
            <person name="Allen J.E."/>
            <person name="Delcher A.L."/>
            <person name="Guiliano D.B."/>
            <person name="Miranda-Saavedra D."/>
            <person name="Angiuoli S.V."/>
            <person name="Creasy T."/>
            <person name="Amedeo P."/>
            <person name="Haas B."/>
            <person name="El-Sayed N.M."/>
            <person name="Wortman J.R."/>
            <person name="Feldblyum T."/>
            <person name="Tallon L."/>
            <person name="Schatz M."/>
            <person name="Shumway M."/>
            <person name="Koo H."/>
            <person name="Salzberg S.L."/>
            <person name="Schobel S."/>
            <person name="Pertea M."/>
            <person name="Pop M."/>
            <person name="White O."/>
            <person name="Barton G.J."/>
            <person name="Carlow C.K."/>
            <person name="Crawford M.J."/>
            <person name="Daub J."/>
            <person name="Dimmic M.W."/>
            <person name="Estes C.F."/>
            <person name="Foster J.M."/>
            <person name="Ganatra M."/>
            <person name="Gregory W.F."/>
            <person name="Johnson N.M."/>
            <person name="Jin J."/>
            <person name="Komuniecki R."/>
            <person name="Korf I."/>
            <person name="Kumar S."/>
            <person name="Laney S."/>
            <person name="Li B.W."/>
            <person name="Li W."/>
            <person name="Lindblom T.H."/>
            <person name="Lustigman S."/>
            <person name="Ma D."/>
            <person name="Maina C.V."/>
            <person name="Martin D.M."/>
            <person name="McCarter J.P."/>
            <person name="McReynolds L."/>
            <person name="Mitreva M."/>
            <person name="Nutman T.B."/>
            <person name="Parkinson J."/>
            <person name="Peregrin-Alvarez J.M."/>
            <person name="Poole C."/>
            <person name="Ren Q."/>
            <person name="Saunders L."/>
            <person name="Sluder A.E."/>
            <person name="Smith K."/>
            <person name="Stanke M."/>
            <person name="Unnasch T.R."/>
            <person name="Ware J."/>
            <person name="Wei A.D."/>
            <person name="Weil G."/>
            <person name="Williams D.J."/>
            <person name="Zhang Y."/>
            <person name="Williams S.A."/>
            <person name="Fraser-Liggett C."/>
            <person name="Slatko B."/>
            <person name="Blaxter M.L."/>
            <person name="Scott A.L."/>
        </authorList>
    </citation>
    <scope>NUCLEOTIDE SEQUENCE</scope>
    <source>
        <strain evidence="9">FR3</strain>
    </source>
</reference>
<evidence type="ECO:0000256" key="2">
    <source>
        <dbReference type="ARBA" id="ARBA00004282"/>
    </source>
</evidence>
<feature type="transmembrane region" description="Helical" evidence="8">
    <location>
        <begin position="146"/>
        <end position="169"/>
    </location>
</feature>
<dbReference type="Pfam" id="PF00822">
    <property type="entry name" value="PMP22_Claudin"/>
    <property type="match status" value="1"/>
</dbReference>
<dbReference type="GO" id="GO:0005911">
    <property type="term" value="C:cell-cell junction"/>
    <property type="evidence" value="ECO:0007669"/>
    <property type="project" value="TreeGrafter"/>
</dbReference>
<dbReference type="EMBL" id="LN856962">
    <property type="protein sequence ID" value="CTP81314.1"/>
    <property type="molecule type" value="Genomic_DNA"/>
</dbReference>
<dbReference type="InterPro" id="IPR004031">
    <property type="entry name" value="PMP22/EMP/MP20/Claudin"/>
</dbReference>
<dbReference type="PANTHER" id="PTHR14399">
    <property type="entry name" value="P53-INDUCED PROTEIN RELATED"/>
    <property type="match status" value="1"/>
</dbReference>
<dbReference type="AlphaFoldDB" id="A0A0I9N5I5"/>
<keyword evidence="4 8" id="KW-0812">Transmembrane</keyword>
<gene>
    <name evidence="10" type="primary">bma-vab-9</name>
    <name evidence="9" type="synonym">Bma-vab-9</name>
    <name evidence="10" type="ORF">Bm5923</name>
    <name evidence="9" type="ORF">BM_Bm5923</name>
</gene>
<protein>
    <submittedName>
        <fullName evidence="9">BMA-VAB-9</fullName>
    </submittedName>
</protein>
<sequence>MKFSSFTYVVTLVFSERLFCNSFICRKSERICMAVQATTIETVTVVRPLKVIALVCLLIAFFLLILCLSTTWWLRSGGFRTGLWLECTASDQAQWTIAGGPPPGRCQRIHRHLVAAFLITAAVLTFFAFFLNVFGLRAQDLHRKYVFYKFATYLSLLGVFLQLVSLIVFPVCFYVEMKNFGYRNWEFDWSYGVAWGATLFAFGASLLLICDKEHEEVYFKEKTIYNPPPELK</sequence>
<dbReference type="PANTHER" id="PTHR14399:SF5">
    <property type="entry name" value="CELL JUNCTION PROTEIN VAB-9"/>
    <property type="match status" value="1"/>
</dbReference>
<evidence type="ECO:0000256" key="4">
    <source>
        <dbReference type="ARBA" id="ARBA00022692"/>
    </source>
</evidence>
<comment type="subcellular location">
    <subcellularLocation>
        <location evidence="2">Cell junction</location>
    </subcellularLocation>
    <subcellularLocation>
        <location evidence="1">Membrane</location>
        <topology evidence="1">Multi-pass membrane protein</topology>
    </subcellularLocation>
</comment>
<name>A0A0I9N5I5_BRUMA</name>
<feature type="transmembrane region" description="Helical" evidence="8">
    <location>
        <begin position="51"/>
        <end position="74"/>
    </location>
</feature>
<evidence type="ECO:0000256" key="3">
    <source>
        <dbReference type="ARBA" id="ARBA00008691"/>
    </source>
</evidence>
<feature type="transmembrane region" description="Helical" evidence="8">
    <location>
        <begin position="113"/>
        <end position="134"/>
    </location>
</feature>
<dbReference type="WormBase" id="Bm5923">
    <property type="protein sequence ID" value="BM44496"/>
    <property type="gene ID" value="WBGene00226184"/>
    <property type="gene designation" value="Bma-vab-9"/>
</dbReference>
<comment type="similarity">
    <text evidence="3">Belongs to the TMEM47 family.</text>
</comment>
<evidence type="ECO:0000256" key="1">
    <source>
        <dbReference type="ARBA" id="ARBA00004141"/>
    </source>
</evidence>
<keyword evidence="6 8" id="KW-1133">Transmembrane helix</keyword>
<feature type="transmembrane region" description="Helical" evidence="8">
    <location>
        <begin position="189"/>
        <end position="210"/>
    </location>
</feature>
<evidence type="ECO:0000256" key="6">
    <source>
        <dbReference type="ARBA" id="ARBA00022989"/>
    </source>
</evidence>
<keyword evidence="5" id="KW-0965">Cell junction</keyword>